<dbReference type="SUPFAM" id="SSF53300">
    <property type="entry name" value="vWA-like"/>
    <property type="match status" value="1"/>
</dbReference>
<dbReference type="CDD" id="cd00054">
    <property type="entry name" value="EGF_CA"/>
    <property type="match status" value="1"/>
</dbReference>
<dbReference type="Gene3D" id="3.40.50.410">
    <property type="entry name" value="von Willebrand factor, type A domain"/>
    <property type="match status" value="1"/>
</dbReference>
<name>E4YPQ5_OIKDI</name>
<dbReference type="PANTHER" id="PTHR24034">
    <property type="entry name" value="EGF-LIKE DOMAIN-CONTAINING PROTEIN"/>
    <property type="match status" value="1"/>
</dbReference>
<organism evidence="6">
    <name type="scientific">Oikopleura dioica</name>
    <name type="common">Tunicate</name>
    <dbReference type="NCBI Taxonomy" id="34765"/>
    <lineage>
        <taxon>Eukaryota</taxon>
        <taxon>Metazoa</taxon>
        <taxon>Chordata</taxon>
        <taxon>Tunicata</taxon>
        <taxon>Appendicularia</taxon>
        <taxon>Copelata</taxon>
        <taxon>Oikopleuridae</taxon>
        <taxon>Oikopleura</taxon>
    </lineage>
</organism>
<dbReference type="InterPro" id="IPR050751">
    <property type="entry name" value="ECM_structural_protein"/>
</dbReference>
<dbReference type="InterPro" id="IPR002035">
    <property type="entry name" value="VWF_A"/>
</dbReference>
<evidence type="ECO:0000313" key="6">
    <source>
        <dbReference type="EMBL" id="CBY37451.1"/>
    </source>
</evidence>
<dbReference type="SMART" id="SM00179">
    <property type="entry name" value="EGF_CA"/>
    <property type="match status" value="2"/>
</dbReference>
<dbReference type="InterPro" id="IPR036465">
    <property type="entry name" value="vWFA_dom_sf"/>
</dbReference>
<keyword evidence="4" id="KW-1015">Disulfide bond</keyword>
<keyword evidence="3" id="KW-0677">Repeat</keyword>
<gene>
    <name evidence="6" type="ORF">GSOID_T00030910001</name>
</gene>
<keyword evidence="1" id="KW-0245">EGF-like domain</keyword>
<evidence type="ECO:0000256" key="2">
    <source>
        <dbReference type="ARBA" id="ARBA00022729"/>
    </source>
</evidence>
<dbReference type="InterPro" id="IPR018097">
    <property type="entry name" value="EGF_Ca-bd_CS"/>
</dbReference>
<accession>E4YPQ5</accession>
<dbReference type="SMART" id="SM00181">
    <property type="entry name" value="EGF"/>
    <property type="match status" value="3"/>
</dbReference>
<feature type="domain" description="VWFA" evidence="5">
    <location>
        <begin position="1"/>
        <end position="142"/>
    </location>
</feature>
<dbReference type="InterPro" id="IPR000742">
    <property type="entry name" value="EGF"/>
</dbReference>
<evidence type="ECO:0000256" key="3">
    <source>
        <dbReference type="ARBA" id="ARBA00022737"/>
    </source>
</evidence>
<dbReference type="Pfam" id="PF14670">
    <property type="entry name" value="FXa_inhibition"/>
    <property type="match status" value="1"/>
</dbReference>
<dbReference type="EMBL" id="FN654979">
    <property type="protein sequence ID" value="CBY37451.1"/>
    <property type="molecule type" value="Genomic_DNA"/>
</dbReference>
<proteinExistence type="predicted"/>
<dbReference type="InterPro" id="IPR009030">
    <property type="entry name" value="Growth_fac_rcpt_cys_sf"/>
</dbReference>
<dbReference type="Proteomes" id="UP000011014">
    <property type="component" value="Unassembled WGS sequence"/>
</dbReference>
<keyword evidence="2" id="KW-0732">Signal</keyword>
<dbReference type="Pfam" id="PF07645">
    <property type="entry name" value="EGF_CA"/>
    <property type="match status" value="1"/>
</dbReference>
<dbReference type="Pfam" id="PF00092">
    <property type="entry name" value="VWA"/>
    <property type="match status" value="1"/>
</dbReference>
<sequence>MCLMRFSSWPEILKTFDEITNYEEAAAAIDEIPFYGKEADLGAALNALQDECFDLLTGWRGTETNNNGVPSQTIILTSTNNTIEQIETLKLKQKSQRIFVVNIADSKIENVELLASDPFEENYFQERNPSFDILSEEIVARQCSNELFPDQCYSNSGKGSCDGDCFTQYNGVRCTCPEGTFLLDDGASCEDINECDEKTHNCLEHQTCSNSFGSFRCGTIMHDCPVGFSCSHGCGGGAIGGALSIFEMEIGQSSPCSCPFGMILGPDNLNCIDQTIPIFLLDECKNNNGGCSHFCRDLDEGFVCECPDELSLSENGLSCVSVCYSCENAADLSECQKTERCSSSATPCVTKVGRSANGDSLISKGCESTERCIKDGSDKPVNFWTSPKCEGETCDCCCYDSFCNTGADCAAARSPLLACPERPQSDLFTISCTGNYVGDVCSYKCGDGLSPNTPGLLSCSVDEARDNLT</sequence>
<evidence type="ECO:0000256" key="1">
    <source>
        <dbReference type="ARBA" id="ARBA00022536"/>
    </source>
</evidence>
<dbReference type="Gene3D" id="2.10.25.10">
    <property type="entry name" value="Laminin"/>
    <property type="match status" value="3"/>
</dbReference>
<dbReference type="PANTHER" id="PTHR24034:SF209">
    <property type="entry name" value="EGF-LIKE DOMAIN-CONTAINING PROTEIN"/>
    <property type="match status" value="1"/>
</dbReference>
<dbReference type="GO" id="GO:0005509">
    <property type="term" value="F:calcium ion binding"/>
    <property type="evidence" value="ECO:0007669"/>
    <property type="project" value="InterPro"/>
</dbReference>
<evidence type="ECO:0000256" key="4">
    <source>
        <dbReference type="ARBA" id="ARBA00023157"/>
    </source>
</evidence>
<dbReference type="InterPro" id="IPR001881">
    <property type="entry name" value="EGF-like_Ca-bd_dom"/>
</dbReference>
<protein>
    <recommendedName>
        <fullName evidence="5">VWFA domain-containing protein</fullName>
    </recommendedName>
</protein>
<dbReference type="AlphaFoldDB" id="E4YPQ5"/>
<dbReference type="InterPro" id="IPR049883">
    <property type="entry name" value="NOTCH1_EGF-like"/>
</dbReference>
<dbReference type="SUPFAM" id="SSF57184">
    <property type="entry name" value="Growth factor receptor domain"/>
    <property type="match status" value="1"/>
</dbReference>
<evidence type="ECO:0000259" key="5">
    <source>
        <dbReference type="PROSITE" id="PS50234"/>
    </source>
</evidence>
<dbReference type="PROSITE" id="PS50234">
    <property type="entry name" value="VWFA"/>
    <property type="match status" value="1"/>
</dbReference>
<reference evidence="6" key="1">
    <citation type="journal article" date="2010" name="Science">
        <title>Plasticity of animal genome architecture unmasked by rapid evolution of a pelagic tunicate.</title>
        <authorList>
            <person name="Denoeud F."/>
            <person name="Henriet S."/>
            <person name="Mungpakdee S."/>
            <person name="Aury J.M."/>
            <person name="Da Silva C."/>
            <person name="Brinkmann H."/>
            <person name="Mikhaleva J."/>
            <person name="Olsen L.C."/>
            <person name="Jubin C."/>
            <person name="Canestro C."/>
            <person name="Bouquet J.M."/>
            <person name="Danks G."/>
            <person name="Poulain J."/>
            <person name="Campsteijn C."/>
            <person name="Adamski M."/>
            <person name="Cross I."/>
            <person name="Yadetie F."/>
            <person name="Muffato M."/>
            <person name="Louis A."/>
            <person name="Butcher S."/>
            <person name="Tsagkogeorga G."/>
            <person name="Konrad A."/>
            <person name="Singh S."/>
            <person name="Jensen M.F."/>
            <person name="Cong E.H."/>
            <person name="Eikeseth-Otteraa H."/>
            <person name="Noel B."/>
            <person name="Anthouard V."/>
            <person name="Porcel B.M."/>
            <person name="Kachouri-Lafond R."/>
            <person name="Nishino A."/>
            <person name="Ugolini M."/>
            <person name="Chourrout P."/>
            <person name="Nishida H."/>
            <person name="Aasland R."/>
            <person name="Huzurbazar S."/>
            <person name="Westhof E."/>
            <person name="Delsuc F."/>
            <person name="Lehrach H."/>
            <person name="Reinhardt R."/>
            <person name="Weissenbach J."/>
            <person name="Roy S.W."/>
            <person name="Artiguenave F."/>
            <person name="Postlethwait J.H."/>
            <person name="Manak J.R."/>
            <person name="Thompson E.M."/>
            <person name="Jaillon O."/>
            <person name="Du Pasquier L."/>
            <person name="Boudinot P."/>
            <person name="Liberles D.A."/>
            <person name="Volff J.N."/>
            <person name="Philippe H."/>
            <person name="Lenhard B."/>
            <person name="Roest Crollius H."/>
            <person name="Wincker P."/>
            <person name="Chourrout D."/>
        </authorList>
    </citation>
    <scope>NUCLEOTIDE SEQUENCE [LARGE SCALE GENOMIC DNA]</scope>
</reference>
<dbReference type="PROSITE" id="PS01187">
    <property type="entry name" value="EGF_CA"/>
    <property type="match status" value="1"/>
</dbReference>